<organism evidence="2 3">
    <name type="scientific">Mycolicibacterium vanbaalenii</name>
    <name type="common">Mycobacterium vanbaalenii</name>
    <dbReference type="NCBI Taxonomy" id="110539"/>
    <lineage>
        <taxon>Bacteria</taxon>
        <taxon>Bacillati</taxon>
        <taxon>Actinomycetota</taxon>
        <taxon>Actinomycetes</taxon>
        <taxon>Mycobacteriales</taxon>
        <taxon>Mycobacteriaceae</taxon>
        <taxon>Mycolicibacterium</taxon>
    </lineage>
</organism>
<gene>
    <name evidence="2" type="ORF">AELLOGFF_03673</name>
</gene>
<evidence type="ECO:0008006" key="4">
    <source>
        <dbReference type="Google" id="ProtNLM"/>
    </source>
</evidence>
<keyword evidence="3" id="KW-1185">Reference proteome</keyword>
<reference evidence="2 3" key="1">
    <citation type="submission" date="2019-11" db="EMBL/GenBank/DDBJ databases">
        <authorList>
            <person name="Holert J."/>
        </authorList>
    </citation>
    <scope>NUCLEOTIDE SEQUENCE [LARGE SCALE GENOMIC DNA]</scope>
    <source>
        <strain evidence="2">BC8_1</strain>
    </source>
</reference>
<protein>
    <recommendedName>
        <fullName evidence="4">PE-PPE, C-terminal domain protein</fullName>
    </recommendedName>
</protein>
<dbReference type="EMBL" id="CACSIP010000011">
    <property type="protein sequence ID" value="CAA0107017.1"/>
    <property type="molecule type" value="Genomic_DNA"/>
</dbReference>
<accession>A0A5S9PQW6</accession>
<sequence length="451" mass="47871">MRVAVKPVITTGVALVGASVIAVAPIEPPAQTAARVVEQDVSLTASSLAYVPINMIEHALSAPANMVAALDRLASAMVISGSWNDSHPNNVWGWDPANPAMFREMINTLIPFPAFSQPWGTHLDWWVTANFPMYAGCAYECEDLPGMLDRMFKVPMSEFYSEDGYTFPTVINPIDGQETEWSEQTVKLDPAEPIQSVWDSLVAEPTGIKTVTWYEIVTAVANFGAALQVTGHLPDWVAVREIEQFFKYFLPAPEEEVEESGADDQTVLLAASNAVVADGPEMVDVSTLAASSAPDSDTAEVAADQTSAGETLESEAVDSPVESPLSVVDKATDALKQKFASVQDADEDETDEVSDVDSEDADEAAEDQADSDDTAAADSEDAATDNDDDTATDDDNDDRSEAAPSTSTGGKHRKADDSSDTGSSKDRKSDSKSSSDSSGGDSKSSGGDSKD</sequence>
<dbReference type="RefSeq" id="WP_200845919.1">
    <property type="nucleotide sequence ID" value="NZ_CACSIP010000011.1"/>
</dbReference>
<feature type="compositionally biased region" description="Low complexity" evidence="1">
    <location>
        <begin position="434"/>
        <end position="451"/>
    </location>
</feature>
<evidence type="ECO:0000313" key="3">
    <source>
        <dbReference type="Proteomes" id="UP000430146"/>
    </source>
</evidence>
<feature type="compositionally biased region" description="Acidic residues" evidence="1">
    <location>
        <begin position="344"/>
        <end position="398"/>
    </location>
</feature>
<name>A0A5S9PQW6_MYCVN</name>
<proteinExistence type="predicted"/>
<dbReference type="AlphaFoldDB" id="A0A5S9PQW6"/>
<evidence type="ECO:0000256" key="1">
    <source>
        <dbReference type="SAM" id="MobiDB-lite"/>
    </source>
</evidence>
<feature type="compositionally biased region" description="Basic and acidic residues" evidence="1">
    <location>
        <begin position="423"/>
        <end position="433"/>
    </location>
</feature>
<evidence type="ECO:0000313" key="2">
    <source>
        <dbReference type="EMBL" id="CAA0107017.1"/>
    </source>
</evidence>
<feature type="region of interest" description="Disordered" evidence="1">
    <location>
        <begin position="339"/>
        <end position="451"/>
    </location>
</feature>
<feature type="region of interest" description="Disordered" evidence="1">
    <location>
        <begin position="290"/>
        <end position="324"/>
    </location>
</feature>
<dbReference type="Proteomes" id="UP000430146">
    <property type="component" value="Unassembled WGS sequence"/>
</dbReference>